<dbReference type="Proteomes" id="UP001221142">
    <property type="component" value="Unassembled WGS sequence"/>
</dbReference>
<feature type="region of interest" description="Disordered" evidence="1">
    <location>
        <begin position="117"/>
        <end position="136"/>
    </location>
</feature>
<evidence type="ECO:0000256" key="1">
    <source>
        <dbReference type="SAM" id="MobiDB-lite"/>
    </source>
</evidence>
<keyword evidence="3" id="KW-1185">Reference proteome</keyword>
<gene>
    <name evidence="2" type="ORF">FB45DRAFT_909340</name>
</gene>
<comment type="caution">
    <text evidence="2">The sequence shown here is derived from an EMBL/GenBank/DDBJ whole genome shotgun (WGS) entry which is preliminary data.</text>
</comment>
<protein>
    <submittedName>
        <fullName evidence="2">Uncharacterized protein</fullName>
    </submittedName>
</protein>
<accession>A0AAD7BYZ0</accession>
<reference evidence="2" key="1">
    <citation type="submission" date="2023-03" db="EMBL/GenBank/DDBJ databases">
        <title>Massive genome expansion in bonnet fungi (Mycena s.s.) driven by repeated elements and novel gene families across ecological guilds.</title>
        <authorList>
            <consortium name="Lawrence Berkeley National Laboratory"/>
            <person name="Harder C.B."/>
            <person name="Miyauchi S."/>
            <person name="Viragh M."/>
            <person name="Kuo A."/>
            <person name="Thoen E."/>
            <person name="Andreopoulos B."/>
            <person name="Lu D."/>
            <person name="Skrede I."/>
            <person name="Drula E."/>
            <person name="Henrissat B."/>
            <person name="Morin E."/>
            <person name="Kohler A."/>
            <person name="Barry K."/>
            <person name="LaButti K."/>
            <person name="Morin E."/>
            <person name="Salamov A."/>
            <person name="Lipzen A."/>
            <person name="Mereny Z."/>
            <person name="Hegedus B."/>
            <person name="Baldrian P."/>
            <person name="Stursova M."/>
            <person name="Weitz H."/>
            <person name="Taylor A."/>
            <person name="Grigoriev I.V."/>
            <person name="Nagy L.G."/>
            <person name="Martin F."/>
            <person name="Kauserud H."/>
        </authorList>
    </citation>
    <scope>NUCLEOTIDE SEQUENCE</scope>
    <source>
        <strain evidence="2">9284</strain>
    </source>
</reference>
<dbReference type="AlphaFoldDB" id="A0AAD7BYZ0"/>
<name>A0AAD7BYZ0_9AGAR</name>
<proteinExistence type="predicted"/>
<evidence type="ECO:0000313" key="3">
    <source>
        <dbReference type="Proteomes" id="UP001221142"/>
    </source>
</evidence>
<organism evidence="2 3">
    <name type="scientific">Roridomyces roridus</name>
    <dbReference type="NCBI Taxonomy" id="1738132"/>
    <lineage>
        <taxon>Eukaryota</taxon>
        <taxon>Fungi</taxon>
        <taxon>Dikarya</taxon>
        <taxon>Basidiomycota</taxon>
        <taxon>Agaricomycotina</taxon>
        <taxon>Agaricomycetes</taxon>
        <taxon>Agaricomycetidae</taxon>
        <taxon>Agaricales</taxon>
        <taxon>Marasmiineae</taxon>
        <taxon>Mycenaceae</taxon>
        <taxon>Roridomyces</taxon>
    </lineage>
</organism>
<dbReference type="EMBL" id="JARKIF010000007">
    <property type="protein sequence ID" value="KAJ7634608.1"/>
    <property type="molecule type" value="Genomic_DNA"/>
</dbReference>
<evidence type="ECO:0000313" key="2">
    <source>
        <dbReference type="EMBL" id="KAJ7634608.1"/>
    </source>
</evidence>
<feature type="region of interest" description="Disordered" evidence="1">
    <location>
        <begin position="71"/>
        <end position="92"/>
    </location>
</feature>
<sequence length="136" mass="15896">MRRMMSVFRLNPFAMHTQGGRGVLEPWAGGEARPLEEEPRIFEFQLDLLPEEEEELYETKIERFDDTGLRAFSPEYEPVPQKQEEPDGSSWELYPALSPFDPVLTCPRSLHYDYTTHAPHSQPMPRRWSHPSASFM</sequence>